<gene>
    <name evidence="1" type="ORF">GMARGA_LOCUS26620</name>
</gene>
<organism evidence="1 2">
    <name type="scientific">Gigaspora margarita</name>
    <dbReference type="NCBI Taxonomy" id="4874"/>
    <lineage>
        <taxon>Eukaryota</taxon>
        <taxon>Fungi</taxon>
        <taxon>Fungi incertae sedis</taxon>
        <taxon>Mucoromycota</taxon>
        <taxon>Glomeromycotina</taxon>
        <taxon>Glomeromycetes</taxon>
        <taxon>Diversisporales</taxon>
        <taxon>Gigasporaceae</taxon>
        <taxon>Gigaspora</taxon>
    </lineage>
</organism>
<reference evidence="1 2" key="1">
    <citation type="submission" date="2021-06" db="EMBL/GenBank/DDBJ databases">
        <authorList>
            <person name="Kallberg Y."/>
            <person name="Tangrot J."/>
            <person name="Rosling A."/>
        </authorList>
    </citation>
    <scope>NUCLEOTIDE SEQUENCE [LARGE SCALE GENOMIC DNA]</scope>
    <source>
        <strain evidence="1 2">120-4 pot B 10/14</strain>
    </source>
</reference>
<feature type="non-terminal residue" evidence="1">
    <location>
        <position position="1"/>
    </location>
</feature>
<dbReference type="Proteomes" id="UP000789901">
    <property type="component" value="Unassembled WGS sequence"/>
</dbReference>
<name>A0ABN7W5A8_GIGMA</name>
<protein>
    <submittedName>
        <fullName evidence="1">36847_t:CDS:1</fullName>
    </submittedName>
</protein>
<proteinExistence type="predicted"/>
<evidence type="ECO:0000313" key="1">
    <source>
        <dbReference type="EMBL" id="CAG8816725.1"/>
    </source>
</evidence>
<dbReference type="EMBL" id="CAJVQB010031310">
    <property type="protein sequence ID" value="CAG8816725.1"/>
    <property type="molecule type" value="Genomic_DNA"/>
</dbReference>
<sequence>KKTNLKHLLYEHIFVGATDSPFLEPSPRFFRQVCDINQRNAAK</sequence>
<comment type="caution">
    <text evidence="1">The sequence shown here is derived from an EMBL/GenBank/DDBJ whole genome shotgun (WGS) entry which is preliminary data.</text>
</comment>
<evidence type="ECO:0000313" key="2">
    <source>
        <dbReference type="Proteomes" id="UP000789901"/>
    </source>
</evidence>
<keyword evidence="2" id="KW-1185">Reference proteome</keyword>
<accession>A0ABN7W5A8</accession>